<name>A0ABU7I7U0_9SPHI</name>
<dbReference type="EMBL" id="JAZDQT010000002">
    <property type="protein sequence ID" value="MEE1945426.1"/>
    <property type="molecule type" value="Genomic_DNA"/>
</dbReference>
<organism evidence="1 2">
    <name type="scientific">Pedobacter albus</name>
    <dbReference type="NCBI Taxonomy" id="3113905"/>
    <lineage>
        <taxon>Bacteria</taxon>
        <taxon>Pseudomonadati</taxon>
        <taxon>Bacteroidota</taxon>
        <taxon>Sphingobacteriia</taxon>
        <taxon>Sphingobacteriales</taxon>
        <taxon>Sphingobacteriaceae</taxon>
        <taxon>Pedobacter</taxon>
    </lineage>
</organism>
<reference evidence="1 2" key="1">
    <citation type="submission" date="2024-01" db="EMBL/GenBank/DDBJ databases">
        <title>Pedobacter sp. nov., isolated from fresh soil.</title>
        <authorList>
            <person name="Le N.T.T."/>
        </authorList>
    </citation>
    <scope>NUCLEOTIDE SEQUENCE [LARGE SCALE GENOMIC DNA]</scope>
    <source>
        <strain evidence="1 2">KR3-3</strain>
    </source>
</reference>
<comment type="caution">
    <text evidence="1">The sequence shown here is derived from an EMBL/GenBank/DDBJ whole genome shotgun (WGS) entry which is preliminary data.</text>
</comment>
<proteinExistence type="predicted"/>
<sequence>MKTSSVSKLSRNELKKVLGGGGEEPMHPLCPICSCEWPYPSAYLAYASANLCEPNPCARPVDPTPNDPDPCAPAIDM</sequence>
<evidence type="ECO:0008006" key="3">
    <source>
        <dbReference type="Google" id="ProtNLM"/>
    </source>
</evidence>
<gene>
    <name evidence="1" type="ORF">VRU48_09925</name>
</gene>
<accession>A0ABU7I7U0</accession>
<dbReference type="RefSeq" id="WP_330107783.1">
    <property type="nucleotide sequence ID" value="NZ_JAZDQT010000002.1"/>
</dbReference>
<keyword evidence="2" id="KW-1185">Reference proteome</keyword>
<dbReference type="Proteomes" id="UP001336835">
    <property type="component" value="Unassembled WGS sequence"/>
</dbReference>
<evidence type="ECO:0000313" key="1">
    <source>
        <dbReference type="EMBL" id="MEE1945426.1"/>
    </source>
</evidence>
<evidence type="ECO:0000313" key="2">
    <source>
        <dbReference type="Proteomes" id="UP001336835"/>
    </source>
</evidence>
<protein>
    <recommendedName>
        <fullName evidence="3">Bacteriocin-type signal sequence-containing protein</fullName>
    </recommendedName>
</protein>